<dbReference type="Proteomes" id="UP000675880">
    <property type="component" value="Unassembled WGS sequence"/>
</dbReference>
<dbReference type="EC" id="3.5.2.9" evidence="1"/>
<dbReference type="RefSeq" id="WP_213040087.1">
    <property type="nucleotide sequence ID" value="NZ_CAJNBJ010000001.1"/>
</dbReference>
<dbReference type="PANTHER" id="PTHR30292">
    <property type="entry name" value="UNCHARACTERIZED PROTEIN YBGL-RELATED"/>
    <property type="match status" value="1"/>
</dbReference>
<dbReference type="Pfam" id="PF03746">
    <property type="entry name" value="LamB_YcsF"/>
    <property type="match status" value="1"/>
</dbReference>
<protein>
    <submittedName>
        <fullName evidence="1">5-oxoprolinase component A</fullName>
        <ecNumber evidence="1">3.5.2.9</ecNumber>
    </submittedName>
</protein>
<reference evidence="1 2" key="1">
    <citation type="submission" date="2021-02" db="EMBL/GenBank/DDBJ databases">
        <authorList>
            <person name="Han P."/>
        </authorList>
    </citation>
    <scope>NUCLEOTIDE SEQUENCE [LARGE SCALE GENOMIC DNA]</scope>
    <source>
        <strain evidence="1">Candidatus Nitrospira sp. ZN2</strain>
    </source>
</reference>
<dbReference type="PANTHER" id="PTHR30292:SF0">
    <property type="entry name" value="5-OXOPROLINASE SUBUNIT A"/>
    <property type="match status" value="1"/>
</dbReference>
<keyword evidence="1" id="KW-0378">Hydrolase</keyword>
<keyword evidence="2" id="KW-1185">Reference proteome</keyword>
<sequence length="258" mass="27506">MTQRRRIDLNCDLGEAVTTDQLEVEARLMTLVTSVNIACGVHAGDVTLMRHTVRMALRHRLAVGAHPGLPDRESQGRREQTLSPSFVEELIHSQVGGLMSISQAEGARLSHVKPHGALYNMAARDRVIADAISTALARLDHRLILIGLAGSALIAAGSAQGLRVAAEGFADRGYQADGSLVPRGQQGAIIHDEATVVARARSLVTADRIAAIDGSMLHCHIHTLCLHGDTPDAVPLAQALRVMFDEAGISVTRVDHVA</sequence>
<dbReference type="NCBIfam" id="NF003816">
    <property type="entry name" value="PRK05406.1-5"/>
    <property type="match status" value="1"/>
</dbReference>
<evidence type="ECO:0000313" key="1">
    <source>
        <dbReference type="EMBL" id="CAE6689503.1"/>
    </source>
</evidence>
<organism evidence="1 2">
    <name type="scientific">Nitrospira defluvii</name>
    <dbReference type="NCBI Taxonomy" id="330214"/>
    <lineage>
        <taxon>Bacteria</taxon>
        <taxon>Pseudomonadati</taxon>
        <taxon>Nitrospirota</taxon>
        <taxon>Nitrospiria</taxon>
        <taxon>Nitrospirales</taxon>
        <taxon>Nitrospiraceae</taxon>
        <taxon>Nitrospira</taxon>
    </lineage>
</organism>
<comment type="caution">
    <text evidence="1">The sequence shown here is derived from an EMBL/GenBank/DDBJ whole genome shotgun (WGS) entry which is preliminary data.</text>
</comment>
<proteinExistence type="predicted"/>
<dbReference type="SUPFAM" id="SSF88713">
    <property type="entry name" value="Glycoside hydrolase/deacetylase"/>
    <property type="match status" value="1"/>
</dbReference>
<dbReference type="InterPro" id="IPR005501">
    <property type="entry name" value="LamB/YcsF/PxpA-like"/>
</dbReference>
<dbReference type="CDD" id="cd10787">
    <property type="entry name" value="LamB_YcsF_like"/>
    <property type="match status" value="1"/>
</dbReference>
<gene>
    <name evidence="1" type="primary">pxpA</name>
    <name evidence="1" type="ORF">NSPZN2_10148</name>
</gene>
<evidence type="ECO:0000313" key="2">
    <source>
        <dbReference type="Proteomes" id="UP000675880"/>
    </source>
</evidence>
<dbReference type="NCBIfam" id="NF003814">
    <property type="entry name" value="PRK05406.1-3"/>
    <property type="match status" value="1"/>
</dbReference>
<dbReference type="GO" id="GO:0017168">
    <property type="term" value="F:5-oxoprolinase (ATP-hydrolyzing) activity"/>
    <property type="evidence" value="ECO:0007669"/>
    <property type="project" value="UniProtKB-EC"/>
</dbReference>
<name>A0ABM8QCA7_9BACT</name>
<dbReference type="Gene3D" id="3.20.20.370">
    <property type="entry name" value="Glycoside hydrolase/deacetylase"/>
    <property type="match status" value="1"/>
</dbReference>
<accession>A0ABM8QCA7</accession>
<dbReference type="InterPro" id="IPR011330">
    <property type="entry name" value="Glyco_hydro/deAcase_b/a-brl"/>
</dbReference>
<dbReference type="EMBL" id="CAJNBJ010000001">
    <property type="protein sequence ID" value="CAE6689503.1"/>
    <property type="molecule type" value="Genomic_DNA"/>
</dbReference>